<sequence length="418" mass="48124">MSDNLFEREADMQLWLKNKFEECSGLSELIANIEQLEEFSPDNEEEQKIYTSFNNCLEALHLNTIFSADENISLADNEILKPDFVLYAPESQGVVIVELKNSANAARQAGTEISAYSAELKNHLLFLSDGDIFNVIISPEWRTLLKRSVLHEIFWKHRNVLCLKPIKLEDGEIKLEILSIKELLNTPLKYNIPEEYLCGYLICLYDDELYKKSDKYEANFDTNINQMKAALSLMATEGEHKASHGFAFLWKDNGLVPNGYSLCPYNITLMNIAPFQSVERFLQNDSDLSNMQRRWLELVRKEDPTGHGYTFNSITGMGEKFLSSFCSPITEGYFDWNNHKIIMFENNRANLVAFVGWGIFNSVFNEKLLIEYSKGNLNTPIDCPKLGLETIDTIIDKRYEYIDPSWVNLDENEVSESR</sequence>
<accession>A0A380TV70</accession>
<evidence type="ECO:0000313" key="1">
    <source>
        <dbReference type="EMBL" id="SUT92023.1"/>
    </source>
</evidence>
<dbReference type="EMBL" id="UFRN01000002">
    <property type="protein sequence ID" value="SUT92023.1"/>
    <property type="molecule type" value="Genomic_DNA"/>
</dbReference>
<organism evidence="1 2">
    <name type="scientific">Actinobacillus lignieresii</name>
    <dbReference type="NCBI Taxonomy" id="720"/>
    <lineage>
        <taxon>Bacteria</taxon>
        <taxon>Pseudomonadati</taxon>
        <taxon>Pseudomonadota</taxon>
        <taxon>Gammaproteobacteria</taxon>
        <taxon>Pasteurellales</taxon>
        <taxon>Pasteurellaceae</taxon>
        <taxon>Actinobacillus</taxon>
    </lineage>
</organism>
<reference evidence="1 2" key="1">
    <citation type="submission" date="2018-06" db="EMBL/GenBank/DDBJ databases">
        <authorList>
            <consortium name="Pathogen Informatics"/>
            <person name="Doyle S."/>
        </authorList>
    </citation>
    <scope>NUCLEOTIDE SEQUENCE [LARGE SCALE GENOMIC DNA]</scope>
    <source>
        <strain evidence="1 2">NCTC4191</strain>
    </source>
</reference>
<protein>
    <submittedName>
        <fullName evidence="1">Uncharacterized protein</fullName>
    </submittedName>
</protein>
<gene>
    <name evidence="1" type="ORF">NCTC4191_00708</name>
</gene>
<dbReference type="Proteomes" id="UP000254253">
    <property type="component" value="Unassembled WGS sequence"/>
</dbReference>
<dbReference type="AlphaFoldDB" id="A0A380TV70"/>
<evidence type="ECO:0000313" key="2">
    <source>
        <dbReference type="Proteomes" id="UP000254253"/>
    </source>
</evidence>
<keyword evidence="2" id="KW-1185">Reference proteome</keyword>
<dbReference type="RefSeq" id="WP_115590175.1">
    <property type="nucleotide sequence ID" value="NZ_UFRN01000002.1"/>
</dbReference>
<proteinExistence type="predicted"/>
<name>A0A380TV70_ACTLI</name>